<protein>
    <submittedName>
        <fullName evidence="12">Methyl-accepting chemotaxis protein</fullName>
    </submittedName>
</protein>
<reference evidence="12 13" key="2">
    <citation type="submission" date="2023-12" db="EMBL/GenBank/DDBJ databases">
        <title>Description of an unclassified Opitutus bacterium of Verrucomicrobiota.</title>
        <authorList>
            <person name="Zhang D.-F."/>
        </authorList>
    </citation>
    <scope>NUCLEOTIDE SEQUENCE [LARGE SCALE GENOMIC DNA]</scope>
    <source>
        <strain evidence="12 13">WL0086</strain>
    </source>
</reference>
<dbReference type="RefSeq" id="WP_221030754.1">
    <property type="nucleotide sequence ID" value="NZ_CP139781.1"/>
</dbReference>
<keyword evidence="6 10" id="KW-0472">Membrane</keyword>
<evidence type="ECO:0000256" key="7">
    <source>
        <dbReference type="ARBA" id="ARBA00029447"/>
    </source>
</evidence>
<dbReference type="InterPro" id="IPR004089">
    <property type="entry name" value="MCPsignal_dom"/>
</dbReference>
<dbReference type="Pfam" id="PF00015">
    <property type="entry name" value="MCPsignal"/>
    <property type="match status" value="1"/>
</dbReference>
<keyword evidence="2" id="KW-1003">Cell membrane</keyword>
<name>A0ABZ1C8M8_9BACT</name>
<keyword evidence="13" id="KW-1185">Reference proteome</keyword>
<evidence type="ECO:0000256" key="6">
    <source>
        <dbReference type="ARBA" id="ARBA00023136"/>
    </source>
</evidence>
<keyword evidence="3" id="KW-0145">Chemotaxis</keyword>
<dbReference type="PANTHER" id="PTHR43531:SF11">
    <property type="entry name" value="METHYL-ACCEPTING CHEMOTAXIS PROTEIN 3"/>
    <property type="match status" value="1"/>
</dbReference>
<feature type="region of interest" description="Disordered" evidence="9">
    <location>
        <begin position="499"/>
        <end position="533"/>
    </location>
</feature>
<evidence type="ECO:0000256" key="5">
    <source>
        <dbReference type="ARBA" id="ARBA00022989"/>
    </source>
</evidence>
<evidence type="ECO:0000256" key="2">
    <source>
        <dbReference type="ARBA" id="ARBA00022475"/>
    </source>
</evidence>
<sequence>MSSRAPFLSRLSLKGRMGAIYLLVAMLCLGLIASFNLTLQKVCDVTKDIIVVGSQRARLQLACDTLAETLSAQLAGLPDDAARREHLRAALANVRYEDDRSGYFFAFEDTVAVAYPIDPAKVGTDMGGMQDPRGTAVVAELARIGANGGGFLDYVWDKPGQGEVPKISYAQGIAGTPFIIGTGVYVDTVAAQQSAIVQEMTASVSEYRIFIWVFGAMLAGATILVAWLIGRSVVGPMERLMRDLGASADELAAASNNISSAGAHLASGATQQAAAIETTSGSVDEISTMITRNAEDAGSAHRSMQAANVVIDQASAAIGELKNAMHSIEGSSQETQKIIKTIDEIAFQTNLLALNAAVEAARAGEAGAGFAVVADEVRSLAFRAAEAARSTTELIEGSVHQIGQGSGSLNTASAAFEGVMKHASEIGSRLAGIAEASQEQASSIQRIRHSMTEMDAVTKESTAALEETASAAEEASAQAQDLRKVAWQIDAVVHGVHRTAANSSKQQAARPKPAAPRSRSGRTVPSRDLVGVG</sequence>
<evidence type="ECO:0000256" key="1">
    <source>
        <dbReference type="ARBA" id="ARBA00004651"/>
    </source>
</evidence>
<dbReference type="InterPro" id="IPR004090">
    <property type="entry name" value="Chemotax_Me-accpt_rcpt"/>
</dbReference>
<evidence type="ECO:0000256" key="9">
    <source>
        <dbReference type="SAM" id="MobiDB-lite"/>
    </source>
</evidence>
<dbReference type="SMART" id="SM00283">
    <property type="entry name" value="MA"/>
    <property type="match status" value="1"/>
</dbReference>
<accession>A0ABZ1C8M8</accession>
<comment type="similarity">
    <text evidence="7">Belongs to the methyl-accepting chemotaxis (MCP) protein family.</text>
</comment>
<dbReference type="PRINTS" id="PR00260">
    <property type="entry name" value="CHEMTRNSDUCR"/>
</dbReference>
<dbReference type="PROSITE" id="PS50111">
    <property type="entry name" value="CHEMOTAXIS_TRANSDUC_2"/>
    <property type="match status" value="1"/>
</dbReference>
<dbReference type="Gene3D" id="1.10.287.950">
    <property type="entry name" value="Methyl-accepting chemotaxis protein"/>
    <property type="match status" value="1"/>
</dbReference>
<dbReference type="Proteomes" id="UP000738431">
    <property type="component" value="Chromosome"/>
</dbReference>
<dbReference type="EMBL" id="CP139781">
    <property type="protein sequence ID" value="WRQ86919.1"/>
    <property type="molecule type" value="Genomic_DNA"/>
</dbReference>
<dbReference type="PANTHER" id="PTHR43531">
    <property type="entry name" value="PROTEIN ICFG"/>
    <property type="match status" value="1"/>
</dbReference>
<dbReference type="InterPro" id="IPR033480">
    <property type="entry name" value="sCache_2"/>
</dbReference>
<evidence type="ECO:0000256" key="3">
    <source>
        <dbReference type="ARBA" id="ARBA00022500"/>
    </source>
</evidence>
<feature type="domain" description="Methyl-accepting transducer" evidence="11">
    <location>
        <begin position="247"/>
        <end position="476"/>
    </location>
</feature>
<proteinExistence type="inferred from homology"/>
<evidence type="ECO:0000259" key="11">
    <source>
        <dbReference type="PROSITE" id="PS50111"/>
    </source>
</evidence>
<organism evidence="12 13">
    <name type="scientific">Actomonas aquatica</name>
    <dbReference type="NCBI Taxonomy" id="2866162"/>
    <lineage>
        <taxon>Bacteria</taxon>
        <taxon>Pseudomonadati</taxon>
        <taxon>Verrucomicrobiota</taxon>
        <taxon>Opitutia</taxon>
        <taxon>Opitutales</taxon>
        <taxon>Opitutaceae</taxon>
        <taxon>Actomonas</taxon>
    </lineage>
</organism>
<gene>
    <name evidence="12" type="ORF">K1X11_019065</name>
</gene>
<dbReference type="SMART" id="SM01049">
    <property type="entry name" value="Cache_2"/>
    <property type="match status" value="1"/>
</dbReference>
<evidence type="ECO:0000313" key="13">
    <source>
        <dbReference type="Proteomes" id="UP000738431"/>
    </source>
</evidence>
<dbReference type="InterPro" id="IPR051310">
    <property type="entry name" value="MCP_chemotaxis"/>
</dbReference>
<feature type="compositionally biased region" description="Low complexity" evidence="9">
    <location>
        <begin position="504"/>
        <end position="518"/>
    </location>
</feature>
<dbReference type="SUPFAM" id="SSF58104">
    <property type="entry name" value="Methyl-accepting chemotaxis protein (MCP) signaling domain"/>
    <property type="match status" value="1"/>
</dbReference>
<keyword evidence="8" id="KW-0807">Transducer</keyword>
<feature type="transmembrane region" description="Helical" evidence="10">
    <location>
        <begin position="209"/>
        <end position="229"/>
    </location>
</feature>
<evidence type="ECO:0000256" key="8">
    <source>
        <dbReference type="PROSITE-ProRule" id="PRU00284"/>
    </source>
</evidence>
<keyword evidence="4 10" id="KW-0812">Transmembrane</keyword>
<dbReference type="Gene3D" id="3.30.450.20">
    <property type="entry name" value="PAS domain"/>
    <property type="match status" value="1"/>
</dbReference>
<dbReference type="Pfam" id="PF08269">
    <property type="entry name" value="dCache_2"/>
    <property type="match status" value="1"/>
</dbReference>
<evidence type="ECO:0000256" key="4">
    <source>
        <dbReference type="ARBA" id="ARBA00022692"/>
    </source>
</evidence>
<evidence type="ECO:0000313" key="12">
    <source>
        <dbReference type="EMBL" id="WRQ86919.1"/>
    </source>
</evidence>
<feature type="transmembrane region" description="Helical" evidence="10">
    <location>
        <begin position="20"/>
        <end position="39"/>
    </location>
</feature>
<evidence type="ECO:0000256" key="10">
    <source>
        <dbReference type="SAM" id="Phobius"/>
    </source>
</evidence>
<keyword evidence="5 10" id="KW-1133">Transmembrane helix</keyword>
<dbReference type="InterPro" id="IPR004010">
    <property type="entry name" value="Double_Cache_2"/>
</dbReference>
<reference evidence="12 13" key="1">
    <citation type="submission" date="2021-08" db="EMBL/GenBank/DDBJ databases">
        <authorList>
            <person name="Zhang D."/>
            <person name="Zhang A."/>
            <person name="Wang L."/>
        </authorList>
    </citation>
    <scope>NUCLEOTIDE SEQUENCE [LARGE SCALE GENOMIC DNA]</scope>
    <source>
        <strain evidence="12 13">WL0086</strain>
    </source>
</reference>
<comment type="subcellular location">
    <subcellularLocation>
        <location evidence="1">Cell membrane</location>
        <topology evidence="1">Multi-pass membrane protein</topology>
    </subcellularLocation>
</comment>